<dbReference type="EMBL" id="LAZR01019652">
    <property type="protein sequence ID" value="KKL91751.1"/>
    <property type="molecule type" value="Genomic_DNA"/>
</dbReference>
<proteinExistence type="predicted"/>
<reference evidence="1" key="1">
    <citation type="journal article" date="2015" name="Nature">
        <title>Complex archaea that bridge the gap between prokaryotes and eukaryotes.</title>
        <authorList>
            <person name="Spang A."/>
            <person name="Saw J.H."/>
            <person name="Jorgensen S.L."/>
            <person name="Zaremba-Niedzwiedzka K."/>
            <person name="Martijn J."/>
            <person name="Lind A.E."/>
            <person name="van Eijk R."/>
            <person name="Schleper C."/>
            <person name="Guy L."/>
            <person name="Ettema T.J."/>
        </authorList>
    </citation>
    <scope>NUCLEOTIDE SEQUENCE</scope>
</reference>
<evidence type="ECO:0000313" key="1">
    <source>
        <dbReference type="EMBL" id="KKL91751.1"/>
    </source>
</evidence>
<accession>A0A0F9GML5</accession>
<dbReference type="AlphaFoldDB" id="A0A0F9GML5"/>
<comment type="caution">
    <text evidence="1">The sequence shown here is derived from an EMBL/GenBank/DDBJ whole genome shotgun (WGS) entry which is preliminary data.</text>
</comment>
<name>A0A0F9GML5_9ZZZZ</name>
<organism evidence="1">
    <name type="scientific">marine sediment metagenome</name>
    <dbReference type="NCBI Taxonomy" id="412755"/>
    <lineage>
        <taxon>unclassified sequences</taxon>
        <taxon>metagenomes</taxon>
        <taxon>ecological metagenomes</taxon>
    </lineage>
</organism>
<protein>
    <submittedName>
        <fullName evidence="1">Uncharacterized protein</fullName>
    </submittedName>
</protein>
<gene>
    <name evidence="1" type="ORF">LCGC14_1891560</name>
</gene>
<sequence length="114" mass="13013">MTELSEARLFHEFALELHRFVQRTPKFWNYRPRVADLGRGGEDMKELDCWNTVEAIGLPKGGPPKDAKLLPDRLPRKVKRHFLGSELKTADDLSAEYVRNLLPEAESPKTNLAA</sequence>